<dbReference type="AlphaFoldDB" id="A0A3M7SPV1"/>
<keyword evidence="1" id="KW-0472">Membrane</keyword>
<keyword evidence="1" id="KW-1133">Transmembrane helix</keyword>
<dbReference type="Proteomes" id="UP000276133">
    <property type="component" value="Unassembled WGS sequence"/>
</dbReference>
<reference evidence="2 3" key="1">
    <citation type="journal article" date="2018" name="Sci. Rep.">
        <title>Genomic signatures of local adaptation to the degree of environmental predictability in rotifers.</title>
        <authorList>
            <person name="Franch-Gras L."/>
            <person name="Hahn C."/>
            <person name="Garcia-Roger E.M."/>
            <person name="Carmona M.J."/>
            <person name="Serra M."/>
            <person name="Gomez A."/>
        </authorList>
    </citation>
    <scope>NUCLEOTIDE SEQUENCE [LARGE SCALE GENOMIC DNA]</scope>
    <source>
        <strain evidence="2">HYR1</strain>
    </source>
</reference>
<dbReference type="EMBL" id="REGN01000969">
    <property type="protein sequence ID" value="RNA37843.1"/>
    <property type="molecule type" value="Genomic_DNA"/>
</dbReference>
<name>A0A3M7SPV1_BRAPC</name>
<keyword evidence="1" id="KW-0812">Transmembrane</keyword>
<sequence>MLLKKSYLKQSIKVTIQNKVPSQEEILRNSTPCDFNFFIEPNFKLILNKILCFILYLFILYRLISIHKN</sequence>
<gene>
    <name evidence="2" type="ORF">BpHYR1_037402</name>
</gene>
<protein>
    <submittedName>
        <fullName evidence="2">Uncharacterized protein</fullName>
    </submittedName>
</protein>
<organism evidence="2 3">
    <name type="scientific">Brachionus plicatilis</name>
    <name type="common">Marine rotifer</name>
    <name type="synonym">Brachionus muelleri</name>
    <dbReference type="NCBI Taxonomy" id="10195"/>
    <lineage>
        <taxon>Eukaryota</taxon>
        <taxon>Metazoa</taxon>
        <taxon>Spiralia</taxon>
        <taxon>Gnathifera</taxon>
        <taxon>Rotifera</taxon>
        <taxon>Eurotatoria</taxon>
        <taxon>Monogononta</taxon>
        <taxon>Pseudotrocha</taxon>
        <taxon>Ploima</taxon>
        <taxon>Brachionidae</taxon>
        <taxon>Brachionus</taxon>
    </lineage>
</organism>
<evidence type="ECO:0000313" key="2">
    <source>
        <dbReference type="EMBL" id="RNA37843.1"/>
    </source>
</evidence>
<proteinExistence type="predicted"/>
<keyword evidence="3" id="KW-1185">Reference proteome</keyword>
<evidence type="ECO:0000313" key="3">
    <source>
        <dbReference type="Proteomes" id="UP000276133"/>
    </source>
</evidence>
<evidence type="ECO:0000256" key="1">
    <source>
        <dbReference type="SAM" id="Phobius"/>
    </source>
</evidence>
<feature type="transmembrane region" description="Helical" evidence="1">
    <location>
        <begin position="45"/>
        <end position="64"/>
    </location>
</feature>
<accession>A0A3M7SPV1</accession>
<comment type="caution">
    <text evidence="2">The sequence shown here is derived from an EMBL/GenBank/DDBJ whole genome shotgun (WGS) entry which is preliminary data.</text>
</comment>